<dbReference type="Pfam" id="PF01867">
    <property type="entry name" value="Cas_Cas1"/>
    <property type="match status" value="2"/>
</dbReference>
<keyword evidence="5 8" id="KW-0460">Magnesium</keyword>
<keyword evidence="3 8" id="KW-0255">Endonuclease</keyword>
<dbReference type="Gene3D" id="1.20.120.920">
    <property type="entry name" value="CRISPR-associated endonuclease Cas1, C-terminal domain"/>
    <property type="match status" value="1"/>
</dbReference>
<dbReference type="Gene3D" id="3.100.10.20">
    <property type="entry name" value="CRISPR-associated endonuclease Cas1, N-terminal domain"/>
    <property type="match status" value="1"/>
</dbReference>
<gene>
    <name evidence="9" type="primary">cas1e</name>
    <name evidence="8" type="synonym">cas1</name>
    <name evidence="9" type="ORF">GCM10010528_25880</name>
</gene>
<dbReference type="EMBL" id="BAAAVS010000055">
    <property type="protein sequence ID" value="GAA3045437.1"/>
    <property type="molecule type" value="Genomic_DNA"/>
</dbReference>
<keyword evidence="7 8" id="KW-0238">DNA-binding</keyword>
<name>A0ABP6LJW1_9ACTN</name>
<dbReference type="InterPro" id="IPR033641">
    <property type="entry name" value="Cas1_I-E"/>
</dbReference>
<evidence type="ECO:0000313" key="10">
    <source>
        <dbReference type="Proteomes" id="UP001501035"/>
    </source>
</evidence>
<evidence type="ECO:0000256" key="8">
    <source>
        <dbReference type="HAMAP-Rule" id="MF_01470"/>
    </source>
</evidence>
<evidence type="ECO:0000256" key="2">
    <source>
        <dbReference type="ARBA" id="ARBA00022723"/>
    </source>
</evidence>
<keyword evidence="1 8" id="KW-0540">Nuclease</keyword>
<comment type="caution">
    <text evidence="9">The sequence shown here is derived from an EMBL/GenBank/DDBJ whole genome shotgun (WGS) entry which is preliminary data.</text>
</comment>
<evidence type="ECO:0000256" key="3">
    <source>
        <dbReference type="ARBA" id="ARBA00022759"/>
    </source>
</evidence>
<evidence type="ECO:0000256" key="4">
    <source>
        <dbReference type="ARBA" id="ARBA00022801"/>
    </source>
</evidence>
<keyword evidence="8" id="KW-0464">Manganese</keyword>
<reference evidence="10" key="1">
    <citation type="journal article" date="2019" name="Int. J. Syst. Evol. Microbiol.">
        <title>The Global Catalogue of Microorganisms (GCM) 10K type strain sequencing project: providing services to taxonomists for standard genome sequencing and annotation.</title>
        <authorList>
            <consortium name="The Broad Institute Genomics Platform"/>
            <consortium name="The Broad Institute Genome Sequencing Center for Infectious Disease"/>
            <person name="Wu L."/>
            <person name="Ma J."/>
        </authorList>
    </citation>
    <scope>NUCLEOTIDE SEQUENCE [LARGE SCALE GENOMIC DNA]</scope>
    <source>
        <strain evidence="10">JCM 14234</strain>
    </source>
</reference>
<proteinExistence type="inferred from homology"/>
<dbReference type="Proteomes" id="UP001501035">
    <property type="component" value="Unassembled WGS sequence"/>
</dbReference>
<evidence type="ECO:0000256" key="7">
    <source>
        <dbReference type="ARBA" id="ARBA00023125"/>
    </source>
</evidence>
<dbReference type="InterPro" id="IPR050646">
    <property type="entry name" value="Cas1"/>
</dbReference>
<keyword evidence="6 8" id="KW-0051">Antiviral defense</keyword>
<evidence type="ECO:0000256" key="5">
    <source>
        <dbReference type="ARBA" id="ARBA00022842"/>
    </source>
</evidence>
<evidence type="ECO:0000313" key="9">
    <source>
        <dbReference type="EMBL" id="GAA3045437.1"/>
    </source>
</evidence>
<protein>
    <recommendedName>
        <fullName evidence="8">CRISPR-associated endonuclease Cas1</fullName>
        <ecNumber evidence="8">3.1.-.-</ecNumber>
    </recommendedName>
</protein>
<dbReference type="HAMAP" id="MF_01470">
    <property type="entry name" value="Cas1"/>
    <property type="match status" value="1"/>
</dbReference>
<feature type="binding site" evidence="8">
    <location>
        <position position="214"/>
    </location>
    <ligand>
        <name>Mn(2+)</name>
        <dbReference type="ChEBI" id="CHEBI:29035"/>
    </ligand>
</feature>
<comment type="cofactor">
    <cofactor evidence="8">
        <name>Mg(2+)</name>
        <dbReference type="ChEBI" id="CHEBI:18420"/>
    </cofactor>
    <cofactor evidence="8">
        <name>Mn(2+)</name>
        <dbReference type="ChEBI" id="CHEBI:29035"/>
    </cofactor>
</comment>
<dbReference type="InterPro" id="IPR042206">
    <property type="entry name" value="CRISPR-assoc_Cas1_C"/>
</dbReference>
<organism evidence="9 10">
    <name type="scientific">Gordonia defluvii</name>
    <dbReference type="NCBI Taxonomy" id="283718"/>
    <lineage>
        <taxon>Bacteria</taxon>
        <taxon>Bacillati</taxon>
        <taxon>Actinomycetota</taxon>
        <taxon>Actinomycetes</taxon>
        <taxon>Mycobacteriales</taxon>
        <taxon>Gordoniaceae</taxon>
        <taxon>Gordonia</taxon>
    </lineage>
</organism>
<keyword evidence="10" id="KW-1185">Reference proteome</keyword>
<dbReference type="NCBIfam" id="TIGR00287">
    <property type="entry name" value="cas1"/>
    <property type="match status" value="1"/>
</dbReference>
<accession>A0ABP6LJW1</accession>
<dbReference type="NCBIfam" id="TIGR03638">
    <property type="entry name" value="cas1_ECOLI"/>
    <property type="match status" value="1"/>
</dbReference>
<dbReference type="RefSeq" id="WP_344716886.1">
    <property type="nucleotide sequence ID" value="NZ_BAAAVS010000055.1"/>
</dbReference>
<sequence length="326" mass="35811">MKEIPGVRPSRPRELVRAQDRLSFIYIERATIGRDDSAITATDDAGVIHIPAASLGALLLGPGTRVTHQAMLLLADSGSTAVWVGERGVRYYAHGRPLGRTSRLLDAQARAVSNARERIAVARAMYAMRFPEEEVSGCSMQQLRGREGARVRNLYRIHAERTGVEWSRRDYRPDDFTASDVINQALSAAHTCLYGVVHSVIVALGCSPGLGFVHTGHDRSFVYDIADLYKAAITIPIAFDVAEVIAREDLPEDEGASMTRRAVRDAVKSGAILTQCVRDIHQLLLPEGHDSDVQKDYADVIELWDDRQGNVAGGTNFAPDDPEVPW</sequence>
<dbReference type="PANTHER" id="PTHR34353:SF3">
    <property type="entry name" value="CRISPR-ASSOCIATED ENDONUCLEASE CAS1"/>
    <property type="match status" value="1"/>
</dbReference>
<evidence type="ECO:0000256" key="6">
    <source>
        <dbReference type="ARBA" id="ARBA00023118"/>
    </source>
</evidence>
<feature type="binding site" evidence="8">
    <location>
        <position position="147"/>
    </location>
    <ligand>
        <name>Mn(2+)</name>
        <dbReference type="ChEBI" id="CHEBI:29035"/>
    </ligand>
</feature>
<dbReference type="EC" id="3.1.-.-" evidence="8"/>
<feature type="binding site" evidence="8">
    <location>
        <position position="227"/>
    </location>
    <ligand>
        <name>Mn(2+)</name>
        <dbReference type="ChEBI" id="CHEBI:29035"/>
    </ligand>
</feature>
<dbReference type="CDD" id="cd09719">
    <property type="entry name" value="Cas1_I-E"/>
    <property type="match status" value="1"/>
</dbReference>
<comment type="similarity">
    <text evidence="8">Belongs to the CRISPR-associated endonuclease Cas1 family.</text>
</comment>
<keyword evidence="4 8" id="KW-0378">Hydrolase</keyword>
<keyword evidence="2 8" id="KW-0479">Metal-binding</keyword>
<evidence type="ECO:0000256" key="1">
    <source>
        <dbReference type="ARBA" id="ARBA00022722"/>
    </source>
</evidence>
<dbReference type="PANTHER" id="PTHR34353">
    <property type="entry name" value="CRISPR-ASSOCIATED ENDONUCLEASE CAS1 1"/>
    <property type="match status" value="1"/>
</dbReference>
<dbReference type="GO" id="GO:0004519">
    <property type="term" value="F:endonuclease activity"/>
    <property type="evidence" value="ECO:0007669"/>
    <property type="project" value="UniProtKB-KW"/>
</dbReference>
<dbReference type="InterPro" id="IPR042211">
    <property type="entry name" value="CRISPR-assoc_Cas1_N"/>
</dbReference>
<comment type="subunit">
    <text evidence="8">Homodimer, forms a heterotetramer with a Cas2 homodimer.</text>
</comment>
<dbReference type="InterPro" id="IPR019851">
    <property type="entry name" value="CRISPR-assoc_Cas1_ECOLI"/>
</dbReference>
<comment type="function">
    <text evidence="8">CRISPR (clustered regularly interspaced short palindromic repeat), is an adaptive immune system that provides protection against mobile genetic elements (viruses, transposable elements and conjugative plasmids). CRISPR clusters contain spacers, sequences complementary to antecedent mobile elements, and target invading nucleic acids. CRISPR clusters are transcribed and processed into CRISPR RNA (crRNA). Acts as a dsDNA endonuclease. Involved in the integration of spacer DNA into the CRISPR cassette.</text>
</comment>
<dbReference type="InterPro" id="IPR002729">
    <property type="entry name" value="CRISPR-assoc_Cas1"/>
</dbReference>